<sequence length="293" mass="31849">MDIVVNEELKAYIDPLTAEEHESLERSILAEGCRDALVLWGNVLIDGHNRYGICSKHGIPFNTVQNTRFQSMEDVHLWMIEQHLGRRSVSDFQRGVLALRKRAILEARHRAEQEQLRRESEGEAPAAEAAAGDATDTPPWEPAPKLSKADLAREAKLSASQVTMIEKIHRQAAPEVVEAVKAGEISISAAAVVASLPEEEQRAAALAGKDELKQAAKRVRESRRKPRPAAQVDTDTGDSGAAEAPAGVADGGNDGELQALRQRVAELTRENASLREQLAALRAQMQEAEPAAG</sequence>
<dbReference type="Gene3D" id="1.10.10.2830">
    <property type="match status" value="1"/>
</dbReference>
<dbReference type="RefSeq" id="WP_265126112.1">
    <property type="nucleotide sequence ID" value="NZ_JAPCHY010000001.1"/>
</dbReference>
<dbReference type="Proteomes" id="UP001209922">
    <property type="component" value="Unassembled WGS sequence"/>
</dbReference>
<protein>
    <submittedName>
        <fullName evidence="3">Plasmid replication/partition related protein</fullName>
    </submittedName>
</protein>
<reference evidence="3 4" key="1">
    <citation type="submission" date="2022-10" db="EMBL/GenBank/DDBJ databases">
        <title>Xanthomonas sp. H13-6.</title>
        <authorList>
            <person name="Liu X."/>
            <person name="Deng Z."/>
            <person name="Jiang Y."/>
            <person name="Yu T."/>
            <person name="Ai J."/>
        </authorList>
    </citation>
    <scope>NUCLEOTIDE SEQUENCE [LARGE SCALE GENOMIC DNA]</scope>
    <source>
        <strain evidence="3 4">H13-6</strain>
    </source>
</reference>
<name>A0ABT3JSK8_9XANT</name>
<organism evidence="3 4">
    <name type="scientific">Xanthomonas chitinilytica</name>
    <dbReference type="NCBI Taxonomy" id="2989819"/>
    <lineage>
        <taxon>Bacteria</taxon>
        <taxon>Pseudomonadati</taxon>
        <taxon>Pseudomonadota</taxon>
        <taxon>Gammaproteobacteria</taxon>
        <taxon>Lysobacterales</taxon>
        <taxon>Lysobacteraceae</taxon>
        <taxon>Xanthomonas</taxon>
    </lineage>
</organism>
<feature type="compositionally biased region" description="Basic and acidic residues" evidence="2">
    <location>
        <begin position="111"/>
        <end position="121"/>
    </location>
</feature>
<comment type="caution">
    <text evidence="3">The sequence shown here is derived from an EMBL/GenBank/DDBJ whole genome shotgun (WGS) entry which is preliminary data.</text>
</comment>
<evidence type="ECO:0000256" key="1">
    <source>
        <dbReference type="SAM" id="Coils"/>
    </source>
</evidence>
<feature type="compositionally biased region" description="Basic residues" evidence="2">
    <location>
        <begin position="215"/>
        <end position="227"/>
    </location>
</feature>
<proteinExistence type="predicted"/>
<feature type="coiled-coil region" evidence="1">
    <location>
        <begin position="257"/>
        <end position="291"/>
    </location>
</feature>
<accession>A0ABT3JSK8</accession>
<feature type="region of interest" description="Disordered" evidence="2">
    <location>
        <begin position="214"/>
        <end position="257"/>
    </location>
</feature>
<keyword evidence="1" id="KW-0175">Coiled coil</keyword>
<gene>
    <name evidence="3" type="ORF">OK345_01425</name>
</gene>
<feature type="compositionally biased region" description="Low complexity" evidence="2">
    <location>
        <begin position="123"/>
        <end position="138"/>
    </location>
</feature>
<evidence type="ECO:0000313" key="4">
    <source>
        <dbReference type="Proteomes" id="UP001209922"/>
    </source>
</evidence>
<dbReference type="EMBL" id="JAPCHY010000001">
    <property type="protein sequence ID" value="MCW4471169.1"/>
    <property type="molecule type" value="Genomic_DNA"/>
</dbReference>
<evidence type="ECO:0000256" key="2">
    <source>
        <dbReference type="SAM" id="MobiDB-lite"/>
    </source>
</evidence>
<feature type="region of interest" description="Disordered" evidence="2">
    <location>
        <begin position="111"/>
        <end position="145"/>
    </location>
</feature>
<evidence type="ECO:0000313" key="3">
    <source>
        <dbReference type="EMBL" id="MCW4471169.1"/>
    </source>
</evidence>
<dbReference type="SUPFAM" id="SSF109709">
    <property type="entry name" value="KorB DNA-binding domain-like"/>
    <property type="match status" value="1"/>
</dbReference>
<keyword evidence="4" id="KW-1185">Reference proteome</keyword>